<dbReference type="CDD" id="cd00093">
    <property type="entry name" value="HTH_XRE"/>
    <property type="match status" value="1"/>
</dbReference>
<dbReference type="GO" id="GO:0005829">
    <property type="term" value="C:cytosol"/>
    <property type="evidence" value="ECO:0007669"/>
    <property type="project" value="TreeGrafter"/>
</dbReference>
<dbReference type="EMBL" id="AP012167">
    <property type="protein sequence ID" value="BAN07372.1"/>
    <property type="molecule type" value="Genomic_DNA"/>
</dbReference>
<evidence type="ECO:0000259" key="2">
    <source>
        <dbReference type="PROSITE" id="PS50943"/>
    </source>
</evidence>
<dbReference type="PANTHER" id="PTHR46797:SF1">
    <property type="entry name" value="METHYLPHOSPHONATE SYNTHASE"/>
    <property type="match status" value="1"/>
</dbReference>
<dbReference type="InterPro" id="IPR001387">
    <property type="entry name" value="Cro/C1-type_HTH"/>
</dbReference>
<reference evidence="3 4" key="1">
    <citation type="journal article" date="2013" name="PLoS ONE">
        <title>Genomic Analysis by Deep Sequencing of the Probiotic Lactobacillus brevis KB290 Harboring Nine Plasmids Reveals Genomic Stability.</title>
        <authorList>
            <person name="Fukao M."/>
            <person name="Oshima K."/>
            <person name="Morita H."/>
            <person name="Toh H."/>
            <person name="Suda W."/>
            <person name="Kim S.W."/>
            <person name="Suzuki S."/>
            <person name="Yakabe T."/>
            <person name="Hattori M."/>
            <person name="Yajima N."/>
        </authorList>
    </citation>
    <scope>NUCLEOTIDE SEQUENCE [LARGE SCALE GENOMIC DNA]</scope>
    <source>
        <strain evidence="3 4">KB290</strain>
    </source>
</reference>
<keyword evidence="1" id="KW-0238">DNA-binding</keyword>
<dbReference type="Proteomes" id="UP000012042">
    <property type="component" value="Chromosome"/>
</dbReference>
<feature type="domain" description="HTH cro/C1-type" evidence="2">
    <location>
        <begin position="15"/>
        <end position="70"/>
    </location>
</feature>
<dbReference type="GO" id="GO:0003700">
    <property type="term" value="F:DNA-binding transcription factor activity"/>
    <property type="evidence" value="ECO:0007669"/>
    <property type="project" value="TreeGrafter"/>
</dbReference>
<organism evidence="3 4">
    <name type="scientific">Levilactobacillus brevis KB290</name>
    <dbReference type="NCBI Taxonomy" id="1001583"/>
    <lineage>
        <taxon>Bacteria</taxon>
        <taxon>Bacillati</taxon>
        <taxon>Bacillota</taxon>
        <taxon>Bacilli</taxon>
        <taxon>Lactobacillales</taxon>
        <taxon>Lactobacillaceae</taxon>
        <taxon>Levilactobacillus</taxon>
    </lineage>
</organism>
<evidence type="ECO:0000313" key="3">
    <source>
        <dbReference type="EMBL" id="BAN07372.1"/>
    </source>
</evidence>
<dbReference type="SUPFAM" id="SSF47413">
    <property type="entry name" value="lambda repressor-like DNA-binding domains"/>
    <property type="match status" value="1"/>
</dbReference>
<proteinExistence type="predicted"/>
<gene>
    <name evidence="3" type="ORF">LVISKB_1737</name>
</gene>
<dbReference type="HOGENOM" id="CLU_1935324_0_0_9"/>
<dbReference type="Gene3D" id="1.10.260.40">
    <property type="entry name" value="lambda repressor-like DNA-binding domains"/>
    <property type="match status" value="1"/>
</dbReference>
<dbReference type="InterPro" id="IPR050807">
    <property type="entry name" value="TransReg_Diox_bact_type"/>
</dbReference>
<name>M5AGB8_LEVBR</name>
<dbReference type="SMART" id="SM00530">
    <property type="entry name" value="HTH_XRE"/>
    <property type="match status" value="1"/>
</dbReference>
<dbReference type="PROSITE" id="PS50943">
    <property type="entry name" value="HTH_CROC1"/>
    <property type="match status" value="1"/>
</dbReference>
<accession>M5AGB8</accession>
<dbReference type="InterPro" id="IPR010982">
    <property type="entry name" value="Lambda_DNA-bd_dom_sf"/>
</dbReference>
<dbReference type="Pfam" id="PF13560">
    <property type="entry name" value="HTH_31"/>
    <property type="match status" value="1"/>
</dbReference>
<evidence type="ECO:0000313" key="4">
    <source>
        <dbReference type="Proteomes" id="UP000012042"/>
    </source>
</evidence>
<sequence>MKSMTVDKTKFGSQLKKLRNEKGFTIRQAALQANLSNSFWSQVENGKRNIPKPITLEKMAKGLRVSKEQIFVMAGINNSDLATKETDKPEYVDLKDQINDKKKIMTFEGRIIPDEDLEYMERLLRGGKKD</sequence>
<evidence type="ECO:0000256" key="1">
    <source>
        <dbReference type="ARBA" id="ARBA00023125"/>
    </source>
</evidence>
<dbReference type="PANTHER" id="PTHR46797">
    <property type="entry name" value="HTH-TYPE TRANSCRIPTIONAL REGULATOR"/>
    <property type="match status" value="1"/>
</dbReference>
<dbReference type="KEGG" id="lbk:LVISKB_1737"/>
<protein>
    <submittedName>
        <fullName evidence="3">XRE family transcriptional regulator</fullName>
    </submittedName>
</protein>
<dbReference type="AlphaFoldDB" id="M5AGB8"/>
<dbReference type="PATRIC" id="fig|1001583.3.peg.1722"/>
<dbReference type="GO" id="GO:0003677">
    <property type="term" value="F:DNA binding"/>
    <property type="evidence" value="ECO:0007669"/>
    <property type="project" value="UniProtKB-KW"/>
</dbReference>